<dbReference type="InterPro" id="IPR046027">
    <property type="entry name" value="DUF5985"/>
</dbReference>
<accession>A0A7X4KN97</accession>
<proteinExistence type="predicted"/>
<keyword evidence="1" id="KW-0472">Membrane</keyword>
<dbReference type="Pfam" id="PF19447">
    <property type="entry name" value="DUF5985"/>
    <property type="match status" value="1"/>
</dbReference>
<organism evidence="2 3">
    <name type="scientific">Pseudoduganella aquatica</name>
    <dbReference type="NCBI Taxonomy" id="2660641"/>
    <lineage>
        <taxon>Bacteria</taxon>
        <taxon>Pseudomonadati</taxon>
        <taxon>Pseudomonadota</taxon>
        <taxon>Betaproteobacteria</taxon>
        <taxon>Burkholderiales</taxon>
        <taxon>Oxalobacteraceae</taxon>
        <taxon>Telluria group</taxon>
        <taxon>Pseudoduganella</taxon>
    </lineage>
</organism>
<gene>
    <name evidence="2" type="ORF">GTP77_11425</name>
</gene>
<dbReference type="RefSeq" id="WP_161072287.1">
    <property type="nucleotide sequence ID" value="NZ_CP086370.1"/>
</dbReference>
<evidence type="ECO:0000313" key="2">
    <source>
        <dbReference type="EMBL" id="MYN07946.1"/>
    </source>
</evidence>
<evidence type="ECO:0000313" key="3">
    <source>
        <dbReference type="Proteomes" id="UP000450676"/>
    </source>
</evidence>
<feature type="transmembrane region" description="Helical" evidence="1">
    <location>
        <begin position="63"/>
        <end position="82"/>
    </location>
</feature>
<keyword evidence="3" id="KW-1185">Reference proteome</keyword>
<name>A0A7X4KN97_9BURK</name>
<protein>
    <submittedName>
        <fullName evidence="2">Uncharacterized protein</fullName>
    </submittedName>
</protein>
<dbReference type="Proteomes" id="UP000450676">
    <property type="component" value="Unassembled WGS sequence"/>
</dbReference>
<keyword evidence="1" id="KW-1133">Transmembrane helix</keyword>
<comment type="caution">
    <text evidence="2">The sequence shown here is derived from an EMBL/GenBank/DDBJ whole genome shotgun (WGS) entry which is preliminary data.</text>
</comment>
<evidence type="ECO:0000256" key="1">
    <source>
        <dbReference type="SAM" id="Phobius"/>
    </source>
</evidence>
<reference evidence="2 3" key="1">
    <citation type="submission" date="2019-12" db="EMBL/GenBank/DDBJ databases">
        <title>Novel species isolated from a subtropical stream in China.</title>
        <authorList>
            <person name="Lu H."/>
        </authorList>
    </citation>
    <scope>NUCLEOTIDE SEQUENCE [LARGE SCALE GENOMIC DNA]</scope>
    <source>
        <strain evidence="2 3">FT127W</strain>
    </source>
</reference>
<keyword evidence="1" id="KW-0812">Transmembrane</keyword>
<sequence>MAIIIYLLCAATALACAWLLLRSYTRTRHRLLLWSGLCFAGMFINNMLLMLDRVILPEQDLSLWRLGSALLSLMPLLYGLIWEDD</sequence>
<dbReference type="AlphaFoldDB" id="A0A7X4KN97"/>
<feature type="transmembrane region" description="Helical" evidence="1">
    <location>
        <begin position="31"/>
        <end position="51"/>
    </location>
</feature>
<dbReference type="EMBL" id="WWCU01000010">
    <property type="protein sequence ID" value="MYN07946.1"/>
    <property type="molecule type" value="Genomic_DNA"/>
</dbReference>